<dbReference type="EMBL" id="CADCVV010000172">
    <property type="protein sequence ID" value="CAA9513675.1"/>
    <property type="molecule type" value="Genomic_DNA"/>
</dbReference>
<protein>
    <recommendedName>
        <fullName evidence="2">Guanylate cyclase domain-containing protein</fullName>
    </recommendedName>
</protein>
<dbReference type="GO" id="GO:0004016">
    <property type="term" value="F:adenylate cyclase activity"/>
    <property type="evidence" value="ECO:0007669"/>
    <property type="project" value="UniProtKB-ARBA"/>
</dbReference>
<gene>
    <name evidence="3" type="ORF">AVDCRST_MAG17-2153</name>
</gene>
<sequence>MTGLAAEVVKVADRRLRELAEQLDSYGWAAELLDDRWRLVWVSEELLTMYGERDPGRIGVGDHVLVSRARGVARGVIAEDSADQWLRTNGPFLLEAAEGGMEEIAEKLDPERARILKDCDPRPAPSLWTSTFDFSRDEFFGRVNYVAERVHDPTGELLGYVYIYGLDVPASIGTLLMRGDRAMHERMAALVQPGQRSAAVLFADLEASGSLSRRLPSPVYFRLVRDMRTALEATVADCGGIVGKHAGDGVSAFFLPEQLDSSSSAARAALETARSLPYLTREAASGLAGEGLPVDPDGCRLKVAIHWGPSLYIGQVASQGRLEITALGDEMNEAARIEQSAAGGQVLASKSLIERLDEHDASALGLDPTRVAYRVLADMEGVSEKARRDAGSIAVADIPGL</sequence>
<organism evidence="3">
    <name type="scientific">uncultured Solirubrobacterales bacterium</name>
    <dbReference type="NCBI Taxonomy" id="768556"/>
    <lineage>
        <taxon>Bacteria</taxon>
        <taxon>Bacillati</taxon>
        <taxon>Actinomycetota</taxon>
        <taxon>Thermoleophilia</taxon>
        <taxon>Solirubrobacterales</taxon>
        <taxon>environmental samples</taxon>
    </lineage>
</organism>
<dbReference type="PROSITE" id="PS50125">
    <property type="entry name" value="GUANYLATE_CYCLASE_2"/>
    <property type="match status" value="1"/>
</dbReference>
<dbReference type="InterPro" id="IPR029787">
    <property type="entry name" value="Nucleotide_cyclase"/>
</dbReference>
<dbReference type="Gene3D" id="3.30.70.1230">
    <property type="entry name" value="Nucleotide cyclase"/>
    <property type="match status" value="1"/>
</dbReference>
<evidence type="ECO:0000259" key="2">
    <source>
        <dbReference type="PROSITE" id="PS50125"/>
    </source>
</evidence>
<dbReference type="PANTHER" id="PTHR43081:SF1">
    <property type="entry name" value="ADENYLATE CYCLASE, TERMINAL-DIFFERENTIATION SPECIFIC"/>
    <property type="match status" value="1"/>
</dbReference>
<dbReference type="InterPro" id="IPR050697">
    <property type="entry name" value="Adenylyl/Guanylyl_Cyclase_3/4"/>
</dbReference>
<reference evidence="3" key="1">
    <citation type="submission" date="2020-02" db="EMBL/GenBank/DDBJ databases">
        <authorList>
            <person name="Meier V. D."/>
        </authorList>
    </citation>
    <scope>NUCLEOTIDE SEQUENCE</scope>
    <source>
        <strain evidence="3">AVDCRST_MAG17</strain>
    </source>
</reference>
<dbReference type="SUPFAM" id="SSF55073">
    <property type="entry name" value="Nucleotide cyclase"/>
    <property type="match status" value="1"/>
</dbReference>
<dbReference type="GO" id="GO:0009190">
    <property type="term" value="P:cyclic nucleotide biosynthetic process"/>
    <property type="evidence" value="ECO:0007669"/>
    <property type="project" value="InterPro"/>
</dbReference>
<dbReference type="PANTHER" id="PTHR43081">
    <property type="entry name" value="ADENYLATE CYCLASE, TERMINAL-DIFFERENTIATION SPECIFIC-RELATED"/>
    <property type="match status" value="1"/>
</dbReference>
<dbReference type="GO" id="GO:0035556">
    <property type="term" value="P:intracellular signal transduction"/>
    <property type="evidence" value="ECO:0007669"/>
    <property type="project" value="InterPro"/>
</dbReference>
<evidence type="ECO:0000313" key="3">
    <source>
        <dbReference type="EMBL" id="CAA9513675.1"/>
    </source>
</evidence>
<evidence type="ECO:0000256" key="1">
    <source>
        <dbReference type="ARBA" id="ARBA00005381"/>
    </source>
</evidence>
<feature type="domain" description="Guanylate cyclase" evidence="2">
    <location>
        <begin position="199"/>
        <end position="338"/>
    </location>
</feature>
<dbReference type="AlphaFoldDB" id="A0A6J4T5H6"/>
<accession>A0A6J4T5H6</accession>
<dbReference type="CDD" id="cd07302">
    <property type="entry name" value="CHD"/>
    <property type="match status" value="1"/>
</dbReference>
<name>A0A6J4T5H6_9ACTN</name>
<proteinExistence type="inferred from homology"/>
<comment type="similarity">
    <text evidence="1">Belongs to the adenylyl cyclase class-3 family.</text>
</comment>
<dbReference type="InterPro" id="IPR001054">
    <property type="entry name" value="A/G_cyclase"/>
</dbReference>